<name>A0A199VAU0_ANACO</name>
<sequence>MAVPGPYSGVSTLAFVARASAFTFGVVYGSIKLSYLRNISYAVNLGISGPLYFPNIFQYGIAESKAKSHQKAEAKGHH</sequence>
<keyword evidence="1" id="KW-0812">Transmembrane</keyword>
<reference evidence="2 3" key="1">
    <citation type="journal article" date="2016" name="DNA Res.">
        <title>The draft genome of MD-2 pineapple using hybrid error correction of long reads.</title>
        <authorList>
            <person name="Redwan R.M."/>
            <person name="Saidin A."/>
            <person name="Kumar S.V."/>
        </authorList>
    </citation>
    <scope>NUCLEOTIDE SEQUENCE [LARGE SCALE GENOMIC DNA]</scope>
    <source>
        <strain evidence="3">cv. MD2</strain>
        <tissue evidence="2">Leaf</tissue>
    </source>
</reference>
<dbReference type="PANTHER" id="PTHR36028">
    <property type="entry name" value="OSJNBB0050O03.8 PROTEIN"/>
    <property type="match status" value="1"/>
</dbReference>
<dbReference type="STRING" id="4615.A0A199VAU0"/>
<protein>
    <recommendedName>
        <fullName evidence="4">ATP synthase subunit e, mitochondrial</fullName>
    </recommendedName>
</protein>
<evidence type="ECO:0000256" key="1">
    <source>
        <dbReference type="SAM" id="Phobius"/>
    </source>
</evidence>
<evidence type="ECO:0008006" key="4">
    <source>
        <dbReference type="Google" id="ProtNLM"/>
    </source>
</evidence>
<keyword evidence="1" id="KW-0472">Membrane</keyword>
<evidence type="ECO:0000313" key="3">
    <source>
        <dbReference type="Proteomes" id="UP000092600"/>
    </source>
</evidence>
<organism evidence="2 3">
    <name type="scientific">Ananas comosus</name>
    <name type="common">Pineapple</name>
    <name type="synonym">Ananas ananas</name>
    <dbReference type="NCBI Taxonomy" id="4615"/>
    <lineage>
        <taxon>Eukaryota</taxon>
        <taxon>Viridiplantae</taxon>
        <taxon>Streptophyta</taxon>
        <taxon>Embryophyta</taxon>
        <taxon>Tracheophyta</taxon>
        <taxon>Spermatophyta</taxon>
        <taxon>Magnoliopsida</taxon>
        <taxon>Liliopsida</taxon>
        <taxon>Poales</taxon>
        <taxon>Bromeliaceae</taxon>
        <taxon>Bromelioideae</taxon>
        <taxon>Ananas</taxon>
    </lineage>
</organism>
<dbReference type="EMBL" id="LSRQ01002455">
    <property type="protein sequence ID" value="OAY74222.1"/>
    <property type="molecule type" value="Genomic_DNA"/>
</dbReference>
<dbReference type="Proteomes" id="UP000092600">
    <property type="component" value="Unassembled WGS sequence"/>
</dbReference>
<feature type="transmembrane region" description="Helical" evidence="1">
    <location>
        <begin position="12"/>
        <end position="31"/>
    </location>
</feature>
<dbReference type="PANTHER" id="PTHR36028:SF2">
    <property type="entry name" value="ATP SYNTHASE SUBUNIT E, MITOCHONDRIAL"/>
    <property type="match status" value="1"/>
</dbReference>
<dbReference type="AlphaFoldDB" id="A0A199VAU0"/>
<evidence type="ECO:0000313" key="2">
    <source>
        <dbReference type="EMBL" id="OAY74222.1"/>
    </source>
</evidence>
<accession>A0A199VAU0</accession>
<comment type="caution">
    <text evidence="2">The sequence shown here is derived from an EMBL/GenBank/DDBJ whole genome shotgun (WGS) entry which is preliminary data.</text>
</comment>
<gene>
    <name evidence="2" type="ORF">ACMD2_08706</name>
</gene>
<proteinExistence type="predicted"/>
<keyword evidence="1" id="KW-1133">Transmembrane helix</keyword>